<dbReference type="PROSITE" id="PS00237">
    <property type="entry name" value="G_PROTEIN_RECEP_F1_1"/>
    <property type="match status" value="1"/>
</dbReference>
<sequence length="387" mass="43460">MMNLAAFYSLLFLSAHFHPLQMNEITSYIPETTHSATLKPVQPILDWVELLLAQLAILKDVEFIVTVTLGALALLGNIVILIVTAHYKSIGIAEVYMVGLAVCDLSIGIFSSWRAIADRVYTWSTGVFRFCALTYWPVVGLEVAASTTASLIAMALSIDRCLALKFPIKHSELCSVRKAKMLALASGLLSVIIGLNYPVRLFVLDEGISYMNLIPTDRTSIGKYPFFSKLCRYVEFFFRFAIPLSAMIVANTWTMAIIRISDQFRKGVDREARSAMKTPKCLTMTIGLVIIFIITQMPKAAFLFDQMIFYSKHRRTELFETFVIVGNLMTRFNSIVNIIVYLTLNREFRRTLVKVLNVCKTPDIETSSHPTLSTTNGSEKQDVASRT</sequence>
<dbReference type="Pfam" id="PF00001">
    <property type="entry name" value="7tm_1"/>
    <property type="match status" value="1"/>
</dbReference>
<keyword evidence="5 9" id="KW-0472">Membrane</keyword>
<gene>
    <name evidence="12" type="ORF">CAPTEDRAFT_192201</name>
</gene>
<dbReference type="HOGENOM" id="CLU_009579_38_1_1"/>
<dbReference type="OMA" id="ARICQKE"/>
<evidence type="ECO:0000256" key="4">
    <source>
        <dbReference type="ARBA" id="ARBA00022989"/>
    </source>
</evidence>
<organism evidence="12">
    <name type="scientific">Capitella teleta</name>
    <name type="common">Polychaete worm</name>
    <dbReference type="NCBI Taxonomy" id="283909"/>
    <lineage>
        <taxon>Eukaryota</taxon>
        <taxon>Metazoa</taxon>
        <taxon>Spiralia</taxon>
        <taxon>Lophotrochozoa</taxon>
        <taxon>Annelida</taxon>
        <taxon>Polychaeta</taxon>
        <taxon>Sedentaria</taxon>
        <taxon>Scolecida</taxon>
        <taxon>Capitellidae</taxon>
        <taxon>Capitella</taxon>
    </lineage>
</organism>
<evidence type="ECO:0000256" key="5">
    <source>
        <dbReference type="ARBA" id="ARBA00023136"/>
    </source>
</evidence>
<keyword evidence="7" id="KW-0807">Transducer</keyword>
<dbReference type="Proteomes" id="UP000014760">
    <property type="component" value="Unassembled WGS sequence"/>
</dbReference>
<evidence type="ECO:0000256" key="3">
    <source>
        <dbReference type="ARBA" id="ARBA00022692"/>
    </source>
</evidence>
<evidence type="ECO:0000256" key="1">
    <source>
        <dbReference type="ARBA" id="ARBA00004651"/>
    </source>
</evidence>
<evidence type="ECO:0000256" key="2">
    <source>
        <dbReference type="ARBA" id="ARBA00022475"/>
    </source>
</evidence>
<feature type="transmembrane region" description="Helical" evidence="9">
    <location>
        <begin position="136"/>
        <end position="158"/>
    </location>
</feature>
<dbReference type="Gene3D" id="1.20.1070.10">
    <property type="entry name" value="Rhodopsin 7-helix transmembrane proteins"/>
    <property type="match status" value="1"/>
</dbReference>
<feature type="compositionally biased region" description="Polar residues" evidence="8">
    <location>
        <begin position="367"/>
        <end position="378"/>
    </location>
</feature>
<dbReference type="PANTHER" id="PTHR24241">
    <property type="entry name" value="NEUROPEPTIDE RECEPTOR-RELATED G-PROTEIN COUPLED RECEPTOR"/>
    <property type="match status" value="1"/>
</dbReference>
<comment type="similarity">
    <text evidence="7">Belongs to the G-protein coupled receptor 1 family.</text>
</comment>
<dbReference type="AlphaFoldDB" id="R7TM67"/>
<evidence type="ECO:0000259" key="11">
    <source>
        <dbReference type="PROSITE" id="PS50262"/>
    </source>
</evidence>
<dbReference type="SUPFAM" id="SSF81321">
    <property type="entry name" value="Family A G protein-coupled receptor-like"/>
    <property type="match status" value="1"/>
</dbReference>
<feature type="chain" id="PRO_5008787160" description="G-protein coupled receptors family 1 profile domain-containing protein" evidence="10">
    <location>
        <begin position="23"/>
        <end position="387"/>
    </location>
</feature>
<feature type="signal peptide" evidence="10">
    <location>
        <begin position="1"/>
        <end position="22"/>
    </location>
</feature>
<comment type="subcellular location">
    <subcellularLocation>
        <location evidence="1">Cell membrane</location>
        <topology evidence="1">Multi-pass membrane protein</topology>
    </subcellularLocation>
</comment>
<reference evidence="14" key="1">
    <citation type="submission" date="2012-12" db="EMBL/GenBank/DDBJ databases">
        <authorList>
            <person name="Hellsten U."/>
            <person name="Grimwood J."/>
            <person name="Chapman J.A."/>
            <person name="Shapiro H."/>
            <person name="Aerts A."/>
            <person name="Otillar R.P."/>
            <person name="Terry A.Y."/>
            <person name="Boore J.L."/>
            <person name="Simakov O."/>
            <person name="Marletaz F."/>
            <person name="Cho S.-J."/>
            <person name="Edsinger-Gonzales E."/>
            <person name="Havlak P."/>
            <person name="Kuo D.-H."/>
            <person name="Larsson T."/>
            <person name="Lv J."/>
            <person name="Arendt D."/>
            <person name="Savage R."/>
            <person name="Osoegawa K."/>
            <person name="de Jong P."/>
            <person name="Lindberg D.R."/>
            <person name="Seaver E.C."/>
            <person name="Weisblat D.A."/>
            <person name="Putnam N.H."/>
            <person name="Grigoriev I.V."/>
            <person name="Rokhsar D.S."/>
        </authorList>
    </citation>
    <scope>NUCLEOTIDE SEQUENCE</scope>
    <source>
        <strain evidence="14">I ESC-2004</strain>
    </source>
</reference>
<dbReference type="InterPro" id="IPR017452">
    <property type="entry name" value="GPCR_Rhodpsn_7TM"/>
</dbReference>
<feature type="domain" description="G-protein coupled receptors family 1 profile" evidence="11">
    <location>
        <begin position="76"/>
        <end position="341"/>
    </location>
</feature>
<dbReference type="EMBL" id="AMQN01012082">
    <property type="status" value="NOT_ANNOTATED_CDS"/>
    <property type="molecule type" value="Genomic_DNA"/>
</dbReference>
<reference evidence="12 14" key="2">
    <citation type="journal article" date="2013" name="Nature">
        <title>Insights into bilaterian evolution from three spiralian genomes.</title>
        <authorList>
            <person name="Simakov O."/>
            <person name="Marletaz F."/>
            <person name="Cho S.J."/>
            <person name="Edsinger-Gonzales E."/>
            <person name="Havlak P."/>
            <person name="Hellsten U."/>
            <person name="Kuo D.H."/>
            <person name="Larsson T."/>
            <person name="Lv J."/>
            <person name="Arendt D."/>
            <person name="Savage R."/>
            <person name="Osoegawa K."/>
            <person name="de Jong P."/>
            <person name="Grimwood J."/>
            <person name="Chapman J.A."/>
            <person name="Shapiro H."/>
            <person name="Aerts A."/>
            <person name="Otillar R.P."/>
            <person name="Terry A.Y."/>
            <person name="Boore J.L."/>
            <person name="Grigoriev I.V."/>
            <person name="Lindberg D.R."/>
            <person name="Seaver E.C."/>
            <person name="Weisblat D.A."/>
            <person name="Putnam N.H."/>
            <person name="Rokhsar D.S."/>
        </authorList>
    </citation>
    <scope>NUCLEOTIDE SEQUENCE</scope>
    <source>
        <strain evidence="12 14">I ESC-2004</strain>
    </source>
</reference>
<feature type="transmembrane region" description="Helical" evidence="9">
    <location>
        <begin position="95"/>
        <end position="116"/>
    </location>
</feature>
<dbReference type="PROSITE" id="PS50262">
    <property type="entry name" value="G_PROTEIN_RECEP_F1_2"/>
    <property type="match status" value="1"/>
</dbReference>
<evidence type="ECO:0000256" key="10">
    <source>
        <dbReference type="SAM" id="SignalP"/>
    </source>
</evidence>
<dbReference type="STRING" id="283909.R7TM67"/>
<keyword evidence="3 7" id="KW-0812">Transmembrane</keyword>
<protein>
    <recommendedName>
        <fullName evidence="11">G-protein coupled receptors family 1 profile domain-containing protein</fullName>
    </recommendedName>
</protein>
<proteinExistence type="inferred from homology"/>
<evidence type="ECO:0000256" key="7">
    <source>
        <dbReference type="RuleBase" id="RU000688"/>
    </source>
</evidence>
<feature type="transmembrane region" description="Helical" evidence="9">
    <location>
        <begin position="179"/>
        <end position="199"/>
    </location>
</feature>
<evidence type="ECO:0000313" key="12">
    <source>
        <dbReference type="EMBL" id="ELT94923.1"/>
    </source>
</evidence>
<keyword evidence="6 7" id="KW-0675">Receptor</keyword>
<reference evidence="13" key="3">
    <citation type="submission" date="2015-06" db="UniProtKB">
        <authorList>
            <consortium name="EnsemblMetazoa"/>
        </authorList>
    </citation>
    <scope>IDENTIFICATION</scope>
</reference>
<dbReference type="InterPro" id="IPR000276">
    <property type="entry name" value="GPCR_Rhodpsn"/>
</dbReference>
<keyword evidence="4 9" id="KW-1133">Transmembrane helix</keyword>
<evidence type="ECO:0000313" key="13">
    <source>
        <dbReference type="EnsemblMetazoa" id="CapteP192201"/>
    </source>
</evidence>
<dbReference type="OrthoDB" id="6126859at2759"/>
<feature type="transmembrane region" description="Helical" evidence="9">
    <location>
        <begin position="322"/>
        <end position="344"/>
    </location>
</feature>
<keyword evidence="10" id="KW-0732">Signal</keyword>
<feature type="transmembrane region" description="Helical" evidence="9">
    <location>
        <begin position="281"/>
        <end position="302"/>
    </location>
</feature>
<dbReference type="GO" id="GO:0004930">
    <property type="term" value="F:G protein-coupled receptor activity"/>
    <property type="evidence" value="ECO:0007669"/>
    <property type="project" value="UniProtKB-KW"/>
</dbReference>
<accession>R7TM67</accession>
<dbReference type="GO" id="GO:0005886">
    <property type="term" value="C:plasma membrane"/>
    <property type="evidence" value="ECO:0007669"/>
    <property type="project" value="UniProtKB-SubCell"/>
</dbReference>
<evidence type="ECO:0000256" key="6">
    <source>
        <dbReference type="ARBA" id="ARBA00023170"/>
    </source>
</evidence>
<dbReference type="PRINTS" id="PR00237">
    <property type="entry name" value="GPCRRHODOPSN"/>
</dbReference>
<feature type="region of interest" description="Disordered" evidence="8">
    <location>
        <begin position="367"/>
        <end position="387"/>
    </location>
</feature>
<keyword evidence="2" id="KW-1003">Cell membrane</keyword>
<evidence type="ECO:0000313" key="14">
    <source>
        <dbReference type="Proteomes" id="UP000014760"/>
    </source>
</evidence>
<keyword evidence="14" id="KW-1185">Reference proteome</keyword>
<evidence type="ECO:0000256" key="9">
    <source>
        <dbReference type="SAM" id="Phobius"/>
    </source>
</evidence>
<evidence type="ECO:0000256" key="8">
    <source>
        <dbReference type="SAM" id="MobiDB-lite"/>
    </source>
</evidence>
<dbReference type="EnsemblMetazoa" id="CapteT192201">
    <property type="protein sequence ID" value="CapteP192201"/>
    <property type="gene ID" value="CapteG192201"/>
</dbReference>
<feature type="transmembrane region" description="Helical" evidence="9">
    <location>
        <begin position="63"/>
        <end position="83"/>
    </location>
</feature>
<dbReference type="EMBL" id="KB309282">
    <property type="protein sequence ID" value="ELT94923.1"/>
    <property type="molecule type" value="Genomic_DNA"/>
</dbReference>
<keyword evidence="7" id="KW-0297">G-protein coupled receptor</keyword>
<name>R7TM67_CAPTE</name>
<feature type="transmembrane region" description="Helical" evidence="9">
    <location>
        <begin position="236"/>
        <end position="260"/>
    </location>
</feature>